<sequence>MRSVFYAIYAGGATVSALCMLLLDPMIAIIVTMGLPILSMWVAEMTGYIHFVRIEQEDDDSILYKIQEEGLTDRQAIDKYGQQLINEVDTRIAHVEAQVMEMKRNRGKMAELMQGDVK</sequence>
<dbReference type="EMBL" id="LR798271">
    <property type="protein sequence ID" value="CAB5218993.1"/>
    <property type="molecule type" value="Genomic_DNA"/>
</dbReference>
<protein>
    <submittedName>
        <fullName evidence="1">Uncharacterized protein</fullName>
    </submittedName>
</protein>
<gene>
    <name evidence="1" type="ORF">UFOVP229_17</name>
</gene>
<organism evidence="1">
    <name type="scientific">uncultured Caudovirales phage</name>
    <dbReference type="NCBI Taxonomy" id="2100421"/>
    <lineage>
        <taxon>Viruses</taxon>
        <taxon>Duplodnaviria</taxon>
        <taxon>Heunggongvirae</taxon>
        <taxon>Uroviricota</taxon>
        <taxon>Caudoviricetes</taxon>
        <taxon>Peduoviridae</taxon>
        <taxon>Maltschvirus</taxon>
        <taxon>Maltschvirus maltsch</taxon>
    </lineage>
</organism>
<reference evidence="1" key="1">
    <citation type="submission" date="2020-05" db="EMBL/GenBank/DDBJ databases">
        <authorList>
            <person name="Chiriac C."/>
            <person name="Salcher M."/>
            <person name="Ghai R."/>
            <person name="Kavagutti S V."/>
        </authorList>
    </citation>
    <scope>NUCLEOTIDE SEQUENCE</scope>
</reference>
<evidence type="ECO:0000313" key="1">
    <source>
        <dbReference type="EMBL" id="CAB5218993.1"/>
    </source>
</evidence>
<proteinExistence type="predicted"/>
<name>A0A6J7WUT8_9CAUD</name>
<accession>A0A6J7WUT8</accession>